<dbReference type="EMBL" id="CAJNOO010000096">
    <property type="protein sequence ID" value="CAF0799452.1"/>
    <property type="molecule type" value="Genomic_DNA"/>
</dbReference>
<keyword evidence="2" id="KW-0677">Repeat</keyword>
<evidence type="ECO:0000313" key="9">
    <source>
        <dbReference type="EMBL" id="CAF3507744.1"/>
    </source>
</evidence>
<evidence type="ECO:0000313" key="11">
    <source>
        <dbReference type="Proteomes" id="UP000663874"/>
    </source>
</evidence>
<keyword evidence="3" id="KW-0498">Mitosis</keyword>
<evidence type="ECO:0000313" key="8">
    <source>
        <dbReference type="EMBL" id="CAF0799452.1"/>
    </source>
</evidence>
<evidence type="ECO:0000256" key="3">
    <source>
        <dbReference type="ARBA" id="ARBA00022776"/>
    </source>
</evidence>
<dbReference type="GO" id="GO:0051301">
    <property type="term" value="P:cell division"/>
    <property type="evidence" value="ECO:0007669"/>
    <property type="project" value="UniProtKB-KW"/>
</dbReference>
<protein>
    <submittedName>
        <fullName evidence="10">Uncharacterized protein</fullName>
    </submittedName>
</protein>
<dbReference type="EMBL" id="CAJOBE010000067">
    <property type="protein sequence ID" value="CAF3558519.1"/>
    <property type="molecule type" value="Genomic_DNA"/>
</dbReference>
<dbReference type="Proteomes" id="UP000663823">
    <property type="component" value="Unassembled WGS sequence"/>
</dbReference>
<dbReference type="Proteomes" id="UP000663882">
    <property type="component" value="Unassembled WGS sequence"/>
</dbReference>
<dbReference type="SMART" id="SM00028">
    <property type="entry name" value="TPR"/>
    <property type="match status" value="8"/>
</dbReference>
<dbReference type="SUPFAM" id="SSF48452">
    <property type="entry name" value="TPR-like"/>
    <property type="match status" value="2"/>
</dbReference>
<feature type="repeat" description="TPR" evidence="7">
    <location>
        <begin position="493"/>
        <end position="526"/>
    </location>
</feature>
<evidence type="ECO:0000256" key="5">
    <source>
        <dbReference type="ARBA" id="ARBA00022803"/>
    </source>
</evidence>
<dbReference type="PANTHER" id="PTHR12558:SF9">
    <property type="entry name" value="CELL DIVISION CYCLE PROTEIN 16 HOMOLOG"/>
    <property type="match status" value="1"/>
</dbReference>
<keyword evidence="4" id="KW-0833">Ubl conjugation pathway</keyword>
<dbReference type="EMBL" id="CAJOAX010000096">
    <property type="protein sequence ID" value="CAF3507744.1"/>
    <property type="molecule type" value="Genomic_DNA"/>
</dbReference>
<proteinExistence type="predicted"/>
<dbReference type="GO" id="GO:0031145">
    <property type="term" value="P:anaphase-promoting complex-dependent catabolic process"/>
    <property type="evidence" value="ECO:0007669"/>
    <property type="project" value="TreeGrafter"/>
</dbReference>
<dbReference type="Pfam" id="PF12895">
    <property type="entry name" value="ANAPC3"/>
    <property type="match status" value="1"/>
</dbReference>
<dbReference type="Gene3D" id="1.25.40.10">
    <property type="entry name" value="Tetratricopeptide repeat domain"/>
    <property type="match status" value="1"/>
</dbReference>
<dbReference type="PANTHER" id="PTHR12558">
    <property type="entry name" value="CELL DIVISION CYCLE 16,23,27"/>
    <property type="match status" value="1"/>
</dbReference>
<reference evidence="10" key="1">
    <citation type="submission" date="2021-02" db="EMBL/GenBank/DDBJ databases">
        <authorList>
            <person name="Nowell W R."/>
        </authorList>
    </citation>
    <scope>NUCLEOTIDE SEQUENCE</scope>
</reference>
<sequence>MIDNPEEQLQRVVSRLRKVVEDYSAQRQFESAAFWGDKLLSLNRNSSDDLLLVAKCFMSNGDYNRTRILLENSSMYHTDPQFKYLVALCHFNLKDYQTAANVLEVLEEFLDIDQQQQQQPGTSFKTPFTPKITNIEHSNPLRASICLLRGKVAEILGSLQQAMKFYEEALRFDVFCAEAYEKLIKKHMYTPEEEQRLVERMVIEKQCDSDVASVVRCLYEQEIHQYMKPIVVNLPTFTIGLLNDNADYCINIAEKFYYNYKFRESFDLCKKVLTHNPFHQHGLFIYIALLYEMKDKTELFSLGHRLARQCPENPISWLAVGCYYLVTKKPEPTRRYLAKATSLCRSFGPAWLALGHSYGLESEHDHAISAYFTAADVMRGCHLPILYVGLEYSLTNNLRLAERLYSESLKFYPDDPAVLHELGVINYLNREYHHALLFFQRALIKVEAIDQVDLLPYWEPLFNNMGHACRKLKKYDEAIIHFKKCLGLTPRNPQTLIAIGFVHALQGNYGQAIEYLHQGLWLSPASSFAQTLLNKCFNMTQSKTYVEQLPEPPSDLNEYLSTRQNNTINQTEMIPVSVPLPAVEESDQGSSSMITT</sequence>
<evidence type="ECO:0000256" key="7">
    <source>
        <dbReference type="PROSITE-ProRule" id="PRU00339"/>
    </source>
</evidence>
<evidence type="ECO:0000256" key="2">
    <source>
        <dbReference type="ARBA" id="ARBA00022737"/>
    </source>
</evidence>
<dbReference type="OrthoDB" id="10006270at2759"/>
<keyword evidence="5 7" id="KW-0802">TPR repeat</keyword>
<keyword evidence="6" id="KW-0131">Cell cycle</keyword>
<name>A0A818KLK0_9BILA</name>
<evidence type="ECO:0000256" key="1">
    <source>
        <dbReference type="ARBA" id="ARBA00022618"/>
    </source>
</evidence>
<dbReference type="Pfam" id="PF13181">
    <property type="entry name" value="TPR_8"/>
    <property type="match status" value="1"/>
</dbReference>
<dbReference type="GO" id="GO:0005680">
    <property type="term" value="C:anaphase-promoting complex"/>
    <property type="evidence" value="ECO:0007669"/>
    <property type="project" value="TreeGrafter"/>
</dbReference>
<dbReference type="GO" id="GO:0005737">
    <property type="term" value="C:cytoplasm"/>
    <property type="evidence" value="ECO:0007669"/>
    <property type="project" value="TreeGrafter"/>
</dbReference>
<dbReference type="GO" id="GO:0016567">
    <property type="term" value="P:protein ubiquitination"/>
    <property type="evidence" value="ECO:0007669"/>
    <property type="project" value="TreeGrafter"/>
</dbReference>
<dbReference type="Pfam" id="PF00515">
    <property type="entry name" value="TPR_1"/>
    <property type="match status" value="1"/>
</dbReference>
<gene>
    <name evidence="10" type="ORF">FNK824_LOCUS1327</name>
    <name evidence="9" type="ORF">OTI717_LOCUS2077</name>
    <name evidence="8" type="ORF">RFH988_LOCUS3842</name>
</gene>
<dbReference type="InterPro" id="IPR019734">
    <property type="entry name" value="TPR_rpt"/>
</dbReference>
<dbReference type="Proteomes" id="UP000663874">
    <property type="component" value="Unassembled WGS sequence"/>
</dbReference>
<evidence type="ECO:0000313" key="10">
    <source>
        <dbReference type="EMBL" id="CAF3558519.1"/>
    </source>
</evidence>
<dbReference type="GO" id="GO:0045842">
    <property type="term" value="P:positive regulation of mitotic metaphase/anaphase transition"/>
    <property type="evidence" value="ECO:0007669"/>
    <property type="project" value="TreeGrafter"/>
</dbReference>
<dbReference type="AlphaFoldDB" id="A0A818KLK0"/>
<feature type="repeat" description="TPR" evidence="7">
    <location>
        <begin position="459"/>
        <end position="492"/>
    </location>
</feature>
<accession>A0A818KLK0</accession>
<comment type="caution">
    <text evidence="10">The sequence shown here is derived from an EMBL/GenBank/DDBJ whole genome shotgun (WGS) entry which is preliminary data.</text>
</comment>
<dbReference type="InterPro" id="IPR011990">
    <property type="entry name" value="TPR-like_helical_dom_sf"/>
</dbReference>
<evidence type="ECO:0000256" key="6">
    <source>
        <dbReference type="ARBA" id="ARBA00023306"/>
    </source>
</evidence>
<keyword evidence="1" id="KW-0132">Cell division</keyword>
<evidence type="ECO:0000256" key="4">
    <source>
        <dbReference type="ARBA" id="ARBA00022786"/>
    </source>
</evidence>
<dbReference type="PROSITE" id="PS50005">
    <property type="entry name" value="TPR"/>
    <property type="match status" value="2"/>
</dbReference>
<organism evidence="10 11">
    <name type="scientific">Rotaria sordida</name>
    <dbReference type="NCBI Taxonomy" id="392033"/>
    <lineage>
        <taxon>Eukaryota</taxon>
        <taxon>Metazoa</taxon>
        <taxon>Spiralia</taxon>
        <taxon>Gnathifera</taxon>
        <taxon>Rotifera</taxon>
        <taxon>Eurotatoria</taxon>
        <taxon>Bdelloidea</taxon>
        <taxon>Philodinida</taxon>
        <taxon>Philodinidae</taxon>
        <taxon>Rotaria</taxon>
    </lineage>
</organism>